<dbReference type="GO" id="GO:0005886">
    <property type="term" value="C:plasma membrane"/>
    <property type="evidence" value="ECO:0007669"/>
    <property type="project" value="UniProtKB-SubCell"/>
</dbReference>
<comment type="subcellular location">
    <subcellularLocation>
        <location evidence="1">Cell inner membrane</location>
        <topology evidence="1">Multi-pass membrane protein</topology>
    </subcellularLocation>
</comment>
<evidence type="ECO:0000256" key="17">
    <source>
        <dbReference type="SAM" id="Phobius"/>
    </source>
</evidence>
<name>A0A512NFG9_9HYPH</name>
<keyword evidence="10 21" id="KW-0418">Kinase</keyword>
<dbReference type="PANTHER" id="PTHR32309:SF13">
    <property type="entry name" value="FERRIC ENTEROBACTIN TRANSPORT PROTEIN FEPE"/>
    <property type="match status" value="1"/>
</dbReference>
<evidence type="ECO:0000256" key="1">
    <source>
        <dbReference type="ARBA" id="ARBA00004429"/>
    </source>
</evidence>
<dbReference type="GO" id="GO:0004715">
    <property type="term" value="F:non-membrane spanning protein tyrosine kinase activity"/>
    <property type="evidence" value="ECO:0007669"/>
    <property type="project" value="UniProtKB-EC"/>
</dbReference>
<dbReference type="PANTHER" id="PTHR32309">
    <property type="entry name" value="TYROSINE-PROTEIN KINASE"/>
    <property type="match status" value="1"/>
</dbReference>
<evidence type="ECO:0000256" key="12">
    <source>
        <dbReference type="ARBA" id="ARBA00022989"/>
    </source>
</evidence>
<proteinExistence type="inferred from homology"/>
<dbReference type="AlphaFoldDB" id="A0A512NFG9"/>
<evidence type="ECO:0000256" key="6">
    <source>
        <dbReference type="ARBA" id="ARBA00022519"/>
    </source>
</evidence>
<evidence type="ECO:0000313" key="22">
    <source>
        <dbReference type="Proteomes" id="UP000321058"/>
    </source>
</evidence>
<dbReference type="Pfam" id="PF02706">
    <property type="entry name" value="Wzz"/>
    <property type="match status" value="1"/>
</dbReference>
<keyword evidence="16" id="KW-0175">Coiled coil</keyword>
<keyword evidence="11" id="KW-0067">ATP-binding</keyword>
<comment type="caution">
    <text evidence="21">The sequence shown here is derived from an EMBL/GenBank/DDBJ whole genome shotgun (WGS) entry which is preliminary data.</text>
</comment>
<dbReference type="InterPro" id="IPR005702">
    <property type="entry name" value="Wzc-like_C"/>
</dbReference>
<comment type="catalytic activity">
    <reaction evidence="15">
        <text>L-tyrosyl-[protein] + ATP = O-phospho-L-tyrosyl-[protein] + ADP + H(+)</text>
        <dbReference type="Rhea" id="RHEA:10596"/>
        <dbReference type="Rhea" id="RHEA-COMP:10136"/>
        <dbReference type="Rhea" id="RHEA-COMP:20101"/>
        <dbReference type="ChEBI" id="CHEBI:15378"/>
        <dbReference type="ChEBI" id="CHEBI:30616"/>
        <dbReference type="ChEBI" id="CHEBI:46858"/>
        <dbReference type="ChEBI" id="CHEBI:61978"/>
        <dbReference type="ChEBI" id="CHEBI:456216"/>
        <dbReference type="EC" id="2.7.10.2"/>
    </reaction>
</comment>
<dbReference type="EC" id="2.7.10.2" evidence="4"/>
<accession>A0A512NFG9</accession>
<keyword evidence="8 17" id="KW-0812">Transmembrane</keyword>
<evidence type="ECO:0000256" key="5">
    <source>
        <dbReference type="ARBA" id="ARBA00022475"/>
    </source>
</evidence>
<evidence type="ECO:0000256" key="11">
    <source>
        <dbReference type="ARBA" id="ARBA00022840"/>
    </source>
</evidence>
<keyword evidence="13 17" id="KW-0472">Membrane</keyword>
<evidence type="ECO:0000256" key="13">
    <source>
        <dbReference type="ARBA" id="ARBA00023136"/>
    </source>
</evidence>
<evidence type="ECO:0000256" key="3">
    <source>
        <dbReference type="ARBA" id="ARBA00008883"/>
    </source>
</evidence>
<keyword evidence="12 17" id="KW-1133">Transmembrane helix</keyword>
<keyword evidence="14 21" id="KW-0829">Tyrosine-protein kinase</keyword>
<dbReference type="SUPFAM" id="SSF52540">
    <property type="entry name" value="P-loop containing nucleoside triphosphate hydrolases"/>
    <property type="match status" value="1"/>
</dbReference>
<evidence type="ECO:0000256" key="15">
    <source>
        <dbReference type="ARBA" id="ARBA00051245"/>
    </source>
</evidence>
<dbReference type="InterPro" id="IPR025669">
    <property type="entry name" value="AAA_dom"/>
</dbReference>
<evidence type="ECO:0000259" key="20">
    <source>
        <dbReference type="Pfam" id="PF13807"/>
    </source>
</evidence>
<reference evidence="21 22" key="1">
    <citation type="submission" date="2019-07" db="EMBL/GenBank/DDBJ databases">
        <title>Whole genome shotgun sequence of Reyranella soli NBRC 108950.</title>
        <authorList>
            <person name="Hosoyama A."/>
            <person name="Uohara A."/>
            <person name="Ohji S."/>
            <person name="Ichikawa N."/>
        </authorList>
    </citation>
    <scope>NUCLEOTIDE SEQUENCE [LARGE SCALE GENOMIC DNA]</scope>
    <source>
        <strain evidence="21 22">NBRC 108950</strain>
    </source>
</reference>
<feature type="transmembrane region" description="Helical" evidence="17">
    <location>
        <begin position="55"/>
        <end position="75"/>
    </location>
</feature>
<organism evidence="21 22">
    <name type="scientific">Reyranella soli</name>
    <dbReference type="NCBI Taxonomy" id="1230389"/>
    <lineage>
        <taxon>Bacteria</taxon>
        <taxon>Pseudomonadati</taxon>
        <taxon>Pseudomonadota</taxon>
        <taxon>Alphaproteobacteria</taxon>
        <taxon>Hyphomicrobiales</taxon>
        <taxon>Reyranellaceae</taxon>
        <taxon>Reyranella</taxon>
    </lineage>
</organism>
<keyword evidence="5" id="KW-1003">Cell membrane</keyword>
<protein>
    <recommendedName>
        <fullName evidence="4">non-specific protein-tyrosine kinase</fullName>
        <ecNumber evidence="4">2.7.10.2</ecNumber>
    </recommendedName>
</protein>
<keyword evidence="7" id="KW-0808">Transferase</keyword>
<keyword evidence="22" id="KW-1185">Reference proteome</keyword>
<dbReference type="OrthoDB" id="230260at2"/>
<dbReference type="Gene3D" id="3.40.50.300">
    <property type="entry name" value="P-loop containing nucleotide triphosphate hydrolases"/>
    <property type="match status" value="1"/>
</dbReference>
<evidence type="ECO:0000256" key="9">
    <source>
        <dbReference type="ARBA" id="ARBA00022741"/>
    </source>
</evidence>
<evidence type="ECO:0000259" key="19">
    <source>
        <dbReference type="Pfam" id="PF13614"/>
    </source>
</evidence>
<dbReference type="NCBIfam" id="TIGR01007">
    <property type="entry name" value="eps_fam"/>
    <property type="match status" value="1"/>
</dbReference>
<keyword evidence="6" id="KW-0997">Cell inner membrane</keyword>
<dbReference type="InterPro" id="IPR050445">
    <property type="entry name" value="Bact_polysacc_biosynth/exp"/>
</dbReference>
<dbReference type="GO" id="GO:0005524">
    <property type="term" value="F:ATP binding"/>
    <property type="evidence" value="ECO:0007669"/>
    <property type="project" value="UniProtKB-KW"/>
</dbReference>
<dbReference type="InterPro" id="IPR032807">
    <property type="entry name" value="GNVR"/>
</dbReference>
<evidence type="ECO:0000256" key="4">
    <source>
        <dbReference type="ARBA" id="ARBA00011903"/>
    </source>
</evidence>
<dbReference type="Pfam" id="PF13807">
    <property type="entry name" value="GNVR"/>
    <property type="match status" value="1"/>
</dbReference>
<dbReference type="EMBL" id="BKAJ01000085">
    <property type="protein sequence ID" value="GEP57686.1"/>
    <property type="molecule type" value="Genomic_DNA"/>
</dbReference>
<feature type="domain" description="Tyrosine-protein kinase G-rich" evidence="20">
    <location>
        <begin position="428"/>
        <end position="501"/>
    </location>
</feature>
<dbReference type="InterPro" id="IPR027417">
    <property type="entry name" value="P-loop_NTPase"/>
</dbReference>
<dbReference type="CDD" id="cd05387">
    <property type="entry name" value="BY-kinase"/>
    <property type="match status" value="1"/>
</dbReference>
<keyword evidence="9" id="KW-0547">Nucleotide-binding</keyword>
<evidence type="ECO:0000259" key="18">
    <source>
        <dbReference type="Pfam" id="PF02706"/>
    </source>
</evidence>
<evidence type="ECO:0000256" key="16">
    <source>
        <dbReference type="SAM" id="Coils"/>
    </source>
</evidence>
<comment type="similarity">
    <text evidence="3">Belongs to the etk/wzc family.</text>
</comment>
<feature type="domain" description="Polysaccharide chain length determinant N-terminal" evidence="18">
    <location>
        <begin position="43"/>
        <end position="131"/>
    </location>
</feature>
<gene>
    <name evidence="21" type="ORF">RSO01_48520</name>
</gene>
<dbReference type="InterPro" id="IPR003856">
    <property type="entry name" value="LPS_length_determ_N"/>
</dbReference>
<evidence type="ECO:0000256" key="10">
    <source>
        <dbReference type="ARBA" id="ARBA00022777"/>
    </source>
</evidence>
<dbReference type="RefSeq" id="WP_147152212.1">
    <property type="nucleotide sequence ID" value="NZ_BKAJ01000085.1"/>
</dbReference>
<comment type="similarity">
    <text evidence="2">Belongs to the CpsD/CapB family.</text>
</comment>
<dbReference type="Proteomes" id="UP000321058">
    <property type="component" value="Unassembled WGS sequence"/>
</dbReference>
<sequence length="765" mass="83648">MAYAQDATPPARRRVALRTVPPTPHYLAEPVARLAAPAEEQSFLETLRKLWRHRLLIAACTVVLGGTAIVAAWLMPSYYVSEARVLVGVQNPRLPNVESIVADVSPDAERVQNEGFILQSRNIAKQVIDQLKLRENPEYNPELAPPSLWARLNPMQYLPPQLTAWVDRQTTSTKKVEPIKDPSNADDRTIDALLGHIDVSTLGRSHVLSVKAESRNPQTASAIANALAERYLDYQRRDKIDAMDRVDKFLMGRVAELRDAVRKSDQAVEDYRRANDLYKSAGSGGGVTSQQLTELNTQLLAAQTAKAEADSRLKEAQEMRKGGLNSESVPEVLRSPLISALRSQQADADRKAAELQATYGPRHPSMLNARSESGNIQARINTEVAKIIDGLGREARTADARYQALAQNFETLKKQMGSVNDKAIGLEALERDAVVNRNLLEAMLLRAKQSTGAGDILTANAKLVSPASPSQAPSYPPKALLAMLGVAGGMMVGVAVALLREGGDHTFRRADQIEALTGLPVMAMVPQVAGRNQPAMQVLRQPTSAYSEALRRLHIGVELSETANSPKTILISSATPSEGKSVMVASLGRLLASNGKRVLLIDCDWRSPRLHQIFRCSNRDGLASLLVDKASDLENTIHHDALSGVDVMPSGAWSPRSAHLLSSDRMRHLLEALEQHYEFIILDTPPALVTADVLALSRLVEKVVFVVRWGHTRQEAVLEALKQIVDAQGDVAGVVMSRVVSKQYRQYSYGDPFFEAKRSGAGART</sequence>
<evidence type="ECO:0000313" key="21">
    <source>
        <dbReference type="EMBL" id="GEP57686.1"/>
    </source>
</evidence>
<evidence type="ECO:0000256" key="8">
    <source>
        <dbReference type="ARBA" id="ARBA00022692"/>
    </source>
</evidence>
<evidence type="ECO:0000256" key="2">
    <source>
        <dbReference type="ARBA" id="ARBA00007316"/>
    </source>
</evidence>
<evidence type="ECO:0000256" key="7">
    <source>
        <dbReference type="ARBA" id="ARBA00022679"/>
    </source>
</evidence>
<feature type="domain" description="AAA" evidence="19">
    <location>
        <begin position="568"/>
        <end position="697"/>
    </location>
</feature>
<dbReference type="Pfam" id="PF13614">
    <property type="entry name" value="AAA_31"/>
    <property type="match status" value="1"/>
</dbReference>
<evidence type="ECO:0000256" key="14">
    <source>
        <dbReference type="ARBA" id="ARBA00023137"/>
    </source>
</evidence>
<feature type="coiled-coil region" evidence="16">
    <location>
        <begin position="299"/>
        <end position="358"/>
    </location>
</feature>